<dbReference type="HOGENOM" id="CLU_737590_0_0_6"/>
<reference evidence="1 2" key="1">
    <citation type="journal article" date="2005" name="Nucleic Acids Res.">
        <title>The genome sequence of Xanthomonas oryzae pathovar oryzae KACC10331, the bacterial blight pathogen of rice.</title>
        <authorList>
            <person name="Lee B.M."/>
            <person name="Park Y.J."/>
            <person name="Park D.S."/>
            <person name="Kang H.W."/>
            <person name="Kim J.G."/>
            <person name="Song E.S."/>
            <person name="Park I.C."/>
            <person name="Yoon U.H."/>
            <person name="Hahn J.H."/>
            <person name="Koo B.S."/>
            <person name="Lee G.B."/>
            <person name="Kim H."/>
            <person name="Park H.S."/>
            <person name="Yoon K.O."/>
            <person name="Kim J.H."/>
            <person name="Jung C.H."/>
            <person name="Koh N.H."/>
            <person name="Seo J.S."/>
            <person name="Go S.J."/>
        </authorList>
    </citation>
    <scope>NUCLEOTIDE SEQUENCE [LARGE SCALE GENOMIC DNA]</scope>
    <source>
        <strain evidence="2">KACC10331 / KXO85</strain>
    </source>
</reference>
<protein>
    <submittedName>
        <fullName evidence="1">Uncharacterized protein</fullName>
    </submittedName>
</protein>
<dbReference type="KEGG" id="xoo:XOO3916"/>
<name>Q5GVV2_XANOR</name>
<sequence>MRRIRRGHARGFGQVHTEPAHAVAHGGGHVQCRTGQCAVGIAHHAIQGGDGFAVQVEAGAVAADHGHGVGDQQQLAAWLGRERHAQAGRVHMHAIDDDAAPHVGVFQRCADCIGFAASQLRHRVVHVREAAHPGSDAVACLLVSRRGVASEHDRAAGNEGTDIVQRHALGCERDQGDAVVQRCVDGNFVRVRQPELVFVMRALACRAQVRAFQMDAEHAGHALRDGCAGGLDRFGHHLRGIADQGRQHAGGAETTMRGGDGRQRLRVACVVEQYATAAVDLDVDKAWQQGGATQIHARGGLRNACIIGRHNRLDLRASQHHDQAVLQAVIGEYTRIAQCLSAGSIHVQTVSVTLFKCGGRSGLLPRCSASALIAR</sequence>
<accession>Q5GVV2</accession>
<evidence type="ECO:0000313" key="2">
    <source>
        <dbReference type="Proteomes" id="UP000006735"/>
    </source>
</evidence>
<proteinExistence type="predicted"/>
<evidence type="ECO:0000313" key="1">
    <source>
        <dbReference type="EMBL" id="AAW77170.1"/>
    </source>
</evidence>
<organism evidence="1 2">
    <name type="scientific">Xanthomonas oryzae pv. oryzae (strain KACC10331 / KXO85)</name>
    <dbReference type="NCBI Taxonomy" id="291331"/>
    <lineage>
        <taxon>Bacteria</taxon>
        <taxon>Pseudomonadati</taxon>
        <taxon>Pseudomonadota</taxon>
        <taxon>Gammaproteobacteria</taxon>
        <taxon>Lysobacterales</taxon>
        <taxon>Lysobacteraceae</taxon>
        <taxon>Xanthomonas</taxon>
    </lineage>
</organism>
<dbReference type="Proteomes" id="UP000006735">
    <property type="component" value="Chromosome"/>
</dbReference>
<gene>
    <name evidence="1" type="ordered locus">XOO3916</name>
</gene>
<dbReference type="EMBL" id="AE013598">
    <property type="protein sequence ID" value="AAW77170.1"/>
    <property type="molecule type" value="Genomic_DNA"/>
</dbReference>
<keyword evidence="2" id="KW-1185">Reference proteome</keyword>
<dbReference type="AlphaFoldDB" id="Q5GVV2"/>